<dbReference type="SUPFAM" id="SSF46689">
    <property type="entry name" value="Homeodomain-like"/>
    <property type="match status" value="1"/>
</dbReference>
<dbReference type="GO" id="GO:0000981">
    <property type="term" value="F:DNA-binding transcription factor activity, RNA polymerase II-specific"/>
    <property type="evidence" value="ECO:0007669"/>
    <property type="project" value="TreeGrafter"/>
</dbReference>
<dbReference type="Proteomes" id="UP000472261">
    <property type="component" value="Unplaced"/>
</dbReference>
<feature type="region of interest" description="Disordered" evidence="6">
    <location>
        <begin position="1"/>
        <end position="26"/>
    </location>
</feature>
<organism evidence="8 9">
    <name type="scientific">Phasianus colchicus</name>
    <name type="common">Common pheasant</name>
    <dbReference type="NCBI Taxonomy" id="9054"/>
    <lineage>
        <taxon>Eukaryota</taxon>
        <taxon>Metazoa</taxon>
        <taxon>Chordata</taxon>
        <taxon>Craniata</taxon>
        <taxon>Vertebrata</taxon>
        <taxon>Euteleostomi</taxon>
        <taxon>Archelosauria</taxon>
        <taxon>Archosauria</taxon>
        <taxon>Dinosauria</taxon>
        <taxon>Saurischia</taxon>
        <taxon>Theropoda</taxon>
        <taxon>Coelurosauria</taxon>
        <taxon>Aves</taxon>
        <taxon>Neognathae</taxon>
        <taxon>Galloanserae</taxon>
        <taxon>Galliformes</taxon>
        <taxon>Phasianidae</taxon>
        <taxon>Phasianinae</taxon>
        <taxon>Phasianus</taxon>
    </lineage>
</organism>
<dbReference type="CDD" id="cd00086">
    <property type="entry name" value="homeodomain"/>
    <property type="match status" value="1"/>
</dbReference>
<keyword evidence="2 4" id="KW-0371">Homeobox</keyword>
<keyword evidence="9" id="KW-1185">Reference proteome</keyword>
<dbReference type="Pfam" id="PF00046">
    <property type="entry name" value="Homeodomain"/>
    <property type="match status" value="1"/>
</dbReference>
<dbReference type="SMART" id="SM00389">
    <property type="entry name" value="HOX"/>
    <property type="match status" value="1"/>
</dbReference>
<feature type="DNA-binding region" description="Homeobox" evidence="4">
    <location>
        <begin position="39"/>
        <end position="70"/>
    </location>
</feature>
<evidence type="ECO:0000256" key="4">
    <source>
        <dbReference type="PROSITE-ProRule" id="PRU00108"/>
    </source>
</evidence>
<evidence type="ECO:0000259" key="7">
    <source>
        <dbReference type="PROSITE" id="PS50071"/>
    </source>
</evidence>
<keyword evidence="3 4" id="KW-0539">Nucleus</keyword>
<dbReference type="Ensembl" id="ENSPCLT00000027102.1">
    <property type="protein sequence ID" value="ENSPCLP00000019968.1"/>
    <property type="gene ID" value="ENSPCLG00000017088.1"/>
</dbReference>
<evidence type="ECO:0000313" key="9">
    <source>
        <dbReference type="Proteomes" id="UP000472261"/>
    </source>
</evidence>
<protein>
    <recommendedName>
        <fullName evidence="7">Homeobox domain-containing protein</fullName>
    </recommendedName>
</protein>
<dbReference type="AlphaFoldDB" id="A0A669QP18"/>
<name>A0A669QP18_PHACC</name>
<accession>A0A669QP18</accession>
<comment type="subcellular location">
    <subcellularLocation>
        <location evidence="4 5">Nucleus</location>
    </subcellularLocation>
</comment>
<dbReference type="InterPro" id="IPR009057">
    <property type="entry name" value="Homeodomain-like_sf"/>
</dbReference>
<evidence type="ECO:0000256" key="6">
    <source>
        <dbReference type="SAM" id="MobiDB-lite"/>
    </source>
</evidence>
<evidence type="ECO:0000256" key="2">
    <source>
        <dbReference type="ARBA" id="ARBA00023155"/>
    </source>
</evidence>
<dbReference type="GO" id="GO:0000978">
    <property type="term" value="F:RNA polymerase II cis-regulatory region sequence-specific DNA binding"/>
    <property type="evidence" value="ECO:0007669"/>
    <property type="project" value="TreeGrafter"/>
</dbReference>
<evidence type="ECO:0000313" key="8">
    <source>
        <dbReference type="Ensembl" id="ENSPCLP00000019968.1"/>
    </source>
</evidence>
<dbReference type="PANTHER" id="PTHR24327">
    <property type="entry name" value="HOMEOBOX PROTEIN"/>
    <property type="match status" value="1"/>
</dbReference>
<keyword evidence="1 4" id="KW-0238">DNA-binding</keyword>
<dbReference type="GO" id="GO:0005634">
    <property type="term" value="C:nucleus"/>
    <property type="evidence" value="ECO:0007669"/>
    <property type="project" value="UniProtKB-SubCell"/>
</dbReference>
<evidence type="ECO:0000256" key="3">
    <source>
        <dbReference type="ARBA" id="ARBA00023242"/>
    </source>
</evidence>
<dbReference type="PANTHER" id="PTHR24327:SF72">
    <property type="entry name" value="HOMEOBOX PROTEIN NANOG"/>
    <property type="match status" value="1"/>
</dbReference>
<feature type="domain" description="Homeobox" evidence="7">
    <location>
        <begin position="37"/>
        <end position="69"/>
    </location>
</feature>
<dbReference type="PROSITE" id="PS50071">
    <property type="entry name" value="HOMEOBOX_2"/>
    <property type="match status" value="1"/>
</dbReference>
<dbReference type="Gene3D" id="1.10.10.60">
    <property type="entry name" value="Homeodomain-like"/>
    <property type="match status" value="1"/>
</dbReference>
<evidence type="ECO:0000256" key="5">
    <source>
        <dbReference type="RuleBase" id="RU000682"/>
    </source>
</evidence>
<evidence type="ECO:0000256" key="1">
    <source>
        <dbReference type="ARBA" id="ARBA00023125"/>
    </source>
</evidence>
<proteinExistence type="predicted"/>
<sequence>MAENMTSGQSKRPRATQLSPRSSNRPCISSFRARSTSAHQIQELTAVLGLTYQQVKTWFQNQRTKLKRCQKNSLWTAWIQCLMQNSFQPSSYLDVYPKFHQDDASNIQRMPIPCQQGRAECLHYFDQQGWRSLLQSWRHLQHPADSGLHCLAQSRLLS</sequence>
<reference evidence="8" key="2">
    <citation type="submission" date="2025-09" db="UniProtKB">
        <authorList>
            <consortium name="Ensembl"/>
        </authorList>
    </citation>
    <scope>IDENTIFICATION</scope>
</reference>
<dbReference type="InterPro" id="IPR001356">
    <property type="entry name" value="HD"/>
</dbReference>
<reference evidence="8" key="1">
    <citation type="submission" date="2025-08" db="UniProtKB">
        <authorList>
            <consortium name="Ensembl"/>
        </authorList>
    </citation>
    <scope>IDENTIFICATION</scope>
</reference>
<dbReference type="InterPro" id="IPR050460">
    <property type="entry name" value="Distal-less_Homeobox_TF"/>
</dbReference>